<reference evidence="1 2" key="1">
    <citation type="submission" date="2018-05" db="EMBL/GenBank/DDBJ databases">
        <title>Genomic analysis of Gracilibacillus dipsosauri DD1 reveals novel features of a salt-tolerant amylase.</title>
        <authorList>
            <person name="Deutch C.E."/>
            <person name="Yang S."/>
        </authorList>
    </citation>
    <scope>NUCLEOTIDE SEQUENCE [LARGE SCALE GENOMIC DNA]</scope>
    <source>
        <strain evidence="1 2">DD1</strain>
    </source>
</reference>
<gene>
    <name evidence="1" type="ORF">DLJ74_18035</name>
</gene>
<accession>A0A317KUE6</accession>
<dbReference type="InterPro" id="IPR026838">
    <property type="entry name" value="YheC/D"/>
</dbReference>
<dbReference type="Proteomes" id="UP000245624">
    <property type="component" value="Unassembled WGS sequence"/>
</dbReference>
<protein>
    <recommendedName>
        <fullName evidence="3">ATP-grasp domain-containing protein</fullName>
    </recommendedName>
</protein>
<dbReference type="Pfam" id="PF14398">
    <property type="entry name" value="ATPgrasp_YheCD"/>
    <property type="match status" value="1"/>
</dbReference>
<proteinExistence type="predicted"/>
<organism evidence="1 2">
    <name type="scientific">Gracilibacillus dipsosauri</name>
    <dbReference type="NCBI Taxonomy" id="178340"/>
    <lineage>
        <taxon>Bacteria</taxon>
        <taxon>Bacillati</taxon>
        <taxon>Bacillota</taxon>
        <taxon>Bacilli</taxon>
        <taxon>Bacillales</taxon>
        <taxon>Bacillaceae</taxon>
        <taxon>Gracilibacillus</taxon>
    </lineage>
</organism>
<evidence type="ECO:0008006" key="3">
    <source>
        <dbReference type="Google" id="ProtNLM"/>
    </source>
</evidence>
<comment type="caution">
    <text evidence="1">The sequence shown here is derived from an EMBL/GenBank/DDBJ whole genome shotgun (WGS) entry which is preliminary data.</text>
</comment>
<sequence length="433" mass="51715">MIMDQLRIKEYTNPKPRIIVPHDIYRYNTVIRKIKNGPYSTTCECLSHYQRTDTIYISSALMQQLHLQNNHHYSMRFIGDTCVITYTLGIFIANSRQLHRSAHQLKEIVQVGEKYGFITYVFGYKDVDLSKQKIQAYQYYKQQWLTTNVDIPFVIYNRIPNRKLEAHHQIKKIKQGLQSTSIIFNHDFFNKWQVYEYLFQDNESRHLLPQAIFQPSEQSVKDWLNSTSIYLKPLQKYRGEESYLIVKRKEQFILIQTDAPPNSKEMYFPSFDLLKTRRFPKGFQHYVMEEAHALFTYHDSEIIFRVNSNKNENNKWVTTLIAAYQVRHSNRSNLVPLSNLFTEKEEEAFQIKIAKMAVTLSKILENRLDKNLGELAFDVAIDKEKRTWLLDVYSRPSWRILDHGTLYPFALDMIEHLFRYSFYLHNQKRMNLS</sequence>
<evidence type="ECO:0000313" key="1">
    <source>
        <dbReference type="EMBL" id="PWU66774.1"/>
    </source>
</evidence>
<dbReference type="EMBL" id="QGTD01000020">
    <property type="protein sequence ID" value="PWU66774.1"/>
    <property type="molecule type" value="Genomic_DNA"/>
</dbReference>
<dbReference type="OrthoDB" id="7869153at2"/>
<keyword evidence="2" id="KW-1185">Reference proteome</keyword>
<evidence type="ECO:0000313" key="2">
    <source>
        <dbReference type="Proteomes" id="UP000245624"/>
    </source>
</evidence>
<dbReference type="AlphaFoldDB" id="A0A317KUE6"/>
<name>A0A317KUE6_9BACI</name>